<dbReference type="SUPFAM" id="SSF48264">
    <property type="entry name" value="Cytochrome P450"/>
    <property type="match status" value="1"/>
</dbReference>
<comment type="similarity">
    <text evidence="3 11">Belongs to the cytochrome P450 family.</text>
</comment>
<keyword evidence="10" id="KW-0472">Membrane</keyword>
<evidence type="ECO:0000256" key="10">
    <source>
        <dbReference type="ARBA" id="ARBA00023136"/>
    </source>
</evidence>
<evidence type="ECO:0000256" key="2">
    <source>
        <dbReference type="ARBA" id="ARBA00004370"/>
    </source>
</evidence>
<keyword evidence="4 11" id="KW-0349">Heme</keyword>
<dbReference type="PANTHER" id="PTHR46206">
    <property type="entry name" value="CYTOCHROME P450"/>
    <property type="match status" value="1"/>
</dbReference>
<comment type="caution">
    <text evidence="12">The sequence shown here is derived from an EMBL/GenBank/DDBJ whole genome shotgun (WGS) entry which is preliminary data.</text>
</comment>
<evidence type="ECO:0000256" key="4">
    <source>
        <dbReference type="ARBA" id="ARBA00022617"/>
    </source>
</evidence>
<comment type="cofactor">
    <cofactor evidence="1">
        <name>heme</name>
        <dbReference type="ChEBI" id="CHEBI:30413"/>
    </cofactor>
</comment>
<keyword evidence="5" id="KW-0812">Transmembrane</keyword>
<reference evidence="12 13" key="1">
    <citation type="submission" date="2021-06" db="EMBL/GenBank/DDBJ databases">
        <authorList>
            <person name="Kallberg Y."/>
            <person name="Tangrot J."/>
            <person name="Rosling A."/>
        </authorList>
    </citation>
    <scope>NUCLEOTIDE SEQUENCE [LARGE SCALE GENOMIC DNA]</scope>
    <source>
        <strain evidence="12 13">120-4 pot B 10/14</strain>
    </source>
</reference>
<comment type="subcellular location">
    <subcellularLocation>
        <location evidence="2">Membrane</location>
    </subcellularLocation>
</comment>
<evidence type="ECO:0000256" key="9">
    <source>
        <dbReference type="ARBA" id="ARBA00023033"/>
    </source>
</evidence>
<dbReference type="Proteomes" id="UP000789901">
    <property type="component" value="Unassembled WGS sequence"/>
</dbReference>
<dbReference type="InterPro" id="IPR017972">
    <property type="entry name" value="Cyt_P450_CS"/>
</dbReference>
<keyword evidence="6 11" id="KW-0479">Metal-binding</keyword>
<evidence type="ECO:0000313" key="13">
    <source>
        <dbReference type="Proteomes" id="UP000789901"/>
    </source>
</evidence>
<evidence type="ECO:0000256" key="8">
    <source>
        <dbReference type="ARBA" id="ARBA00023004"/>
    </source>
</evidence>
<evidence type="ECO:0000256" key="6">
    <source>
        <dbReference type="ARBA" id="ARBA00022723"/>
    </source>
</evidence>
<protein>
    <submittedName>
        <fullName evidence="12">5808_t:CDS:1</fullName>
    </submittedName>
</protein>
<proteinExistence type="inferred from homology"/>
<sequence length="455" mass="52951">NEPPLVPYQIPIIGHTYSFLFDAEIFLQKCREKYGEPFSLYVLGDIITFTGHETSQEVLRNSDIFDFYEAIDRRFPVNAIFMGFKKFHSTRFTARMVVEQISGKLNIYAPRIQKELFFGIEKYFGECEEPKVFKNISLILSRIIAKPVANVILGEEIAQIDDIVESFSVVENEILNKLLVPPLLSFIHHSLHKMLIMLPFKSRRNPLTRHRDLFVKYCRPIVEKRISERNELGKKYIQKDDLLDYLLSEPNYKTDVIDDKYMDDLFGQLYSIVFAAINTTSKNLALALFDYGGRPEFWDEIYEEQLKIHNESNGILSTEDVHKMVKLDCFIKESFRYSTDIGREVYIYMKDTAYSDKFFGETSNEFQPKRHITSYPNGKTVHLPATKIHKSFVNFGGGKHACPGRFFAVNEIKVFFHKLILKYKVRTESGKIVPTRMLSCFAFPSNSGLIFENRN</sequence>
<keyword evidence="9 11" id="KW-0503">Monooxygenase</keyword>
<keyword evidence="8 11" id="KW-0408">Iron</keyword>
<dbReference type="InterPro" id="IPR002403">
    <property type="entry name" value="Cyt_P450_E_grp-IV"/>
</dbReference>
<dbReference type="PROSITE" id="PS00086">
    <property type="entry name" value="CYTOCHROME_P450"/>
    <property type="match status" value="1"/>
</dbReference>
<evidence type="ECO:0000256" key="3">
    <source>
        <dbReference type="ARBA" id="ARBA00010617"/>
    </source>
</evidence>
<evidence type="ECO:0000256" key="1">
    <source>
        <dbReference type="ARBA" id="ARBA00001971"/>
    </source>
</evidence>
<feature type="non-terminal residue" evidence="12">
    <location>
        <position position="1"/>
    </location>
</feature>
<dbReference type="PANTHER" id="PTHR46206:SF5">
    <property type="entry name" value="P450, PUTATIVE (EUROFUNG)-RELATED"/>
    <property type="match status" value="1"/>
</dbReference>
<keyword evidence="13" id="KW-1185">Reference proteome</keyword>
<dbReference type="InterPro" id="IPR036396">
    <property type="entry name" value="Cyt_P450_sf"/>
</dbReference>
<dbReference type="Pfam" id="PF00067">
    <property type="entry name" value="p450"/>
    <property type="match status" value="2"/>
</dbReference>
<organism evidence="12 13">
    <name type="scientific">Gigaspora margarita</name>
    <dbReference type="NCBI Taxonomy" id="4874"/>
    <lineage>
        <taxon>Eukaryota</taxon>
        <taxon>Fungi</taxon>
        <taxon>Fungi incertae sedis</taxon>
        <taxon>Mucoromycota</taxon>
        <taxon>Glomeromycotina</taxon>
        <taxon>Glomeromycetes</taxon>
        <taxon>Diversisporales</taxon>
        <taxon>Gigasporaceae</taxon>
        <taxon>Gigaspora</taxon>
    </lineage>
</organism>
<evidence type="ECO:0000256" key="5">
    <source>
        <dbReference type="ARBA" id="ARBA00022692"/>
    </source>
</evidence>
<keyword evidence="7" id="KW-1133">Transmembrane helix</keyword>
<dbReference type="Gene3D" id="1.10.630.10">
    <property type="entry name" value="Cytochrome P450"/>
    <property type="match status" value="1"/>
</dbReference>
<gene>
    <name evidence="12" type="ORF">GMARGA_LOCUS6311</name>
</gene>
<evidence type="ECO:0000313" key="12">
    <source>
        <dbReference type="EMBL" id="CAG8588925.1"/>
    </source>
</evidence>
<evidence type="ECO:0000256" key="7">
    <source>
        <dbReference type="ARBA" id="ARBA00022989"/>
    </source>
</evidence>
<evidence type="ECO:0000256" key="11">
    <source>
        <dbReference type="RuleBase" id="RU000461"/>
    </source>
</evidence>
<dbReference type="PRINTS" id="PR00465">
    <property type="entry name" value="EP450IV"/>
</dbReference>
<dbReference type="InterPro" id="IPR001128">
    <property type="entry name" value="Cyt_P450"/>
</dbReference>
<dbReference type="EMBL" id="CAJVQB010002840">
    <property type="protein sequence ID" value="CAG8588925.1"/>
    <property type="molecule type" value="Genomic_DNA"/>
</dbReference>
<keyword evidence="11" id="KW-0560">Oxidoreductase</keyword>
<name>A0ABN7UG71_GIGMA</name>
<accession>A0ABN7UG71</accession>